<dbReference type="Proteomes" id="UP000321595">
    <property type="component" value="Chromosome"/>
</dbReference>
<reference evidence="1 2" key="1">
    <citation type="submission" date="2019-08" db="EMBL/GenBank/DDBJ databases">
        <authorList>
            <person name="Liang Q."/>
        </authorList>
    </citation>
    <scope>NUCLEOTIDE SEQUENCE [LARGE SCALE GENOMIC DNA]</scope>
    <source>
        <strain evidence="1 2">V1718</strain>
    </source>
</reference>
<accession>A0A5B8Y2N4</accession>
<dbReference type="EMBL" id="CP042467">
    <property type="protein sequence ID" value="QED29959.1"/>
    <property type="molecule type" value="Genomic_DNA"/>
</dbReference>
<proteinExistence type="predicted"/>
<organism evidence="1 2">
    <name type="scientific">Microvenator marinus</name>
    <dbReference type="NCBI Taxonomy" id="2600177"/>
    <lineage>
        <taxon>Bacteria</taxon>
        <taxon>Deltaproteobacteria</taxon>
        <taxon>Bradymonadales</taxon>
        <taxon>Microvenatoraceae</taxon>
        <taxon>Microvenator</taxon>
    </lineage>
</organism>
<gene>
    <name evidence="1" type="ORF">FRD01_22520</name>
</gene>
<protein>
    <submittedName>
        <fullName evidence="1">CHAT domain-containing protein</fullName>
    </submittedName>
</protein>
<keyword evidence="2" id="KW-1185">Reference proteome</keyword>
<dbReference type="OrthoDB" id="5517586at2"/>
<dbReference type="Gene3D" id="1.25.40.10">
    <property type="entry name" value="Tetratricopeptide repeat domain"/>
    <property type="match status" value="1"/>
</dbReference>
<sequence>MPEINELLEKLDKGSDRFEWERIYGNWEGSCTRDEAYEVFASGRPYREWFGFRFDAGPPGTRLPNPADAFLAITGESGGSPLDAYSVVFYGPVFPASQLSSDWCPFFWRVTLAAAKSDGTWFARWLAARACLAQFAFGCIEGAFALADMFGQSEGGRRHLRLVSEFELVRDSPESLKSPWIRQAATELWRHAALPIMPELPGPVEFDDDRDSILQLLRERGAKALLELIEGFVSRTATVSAHLLRGEETLRATEDYIPNPTPSRLEEASKKIPSVELSGLLFRFLNSIAMKVVGPHTVVVFAALRDQLAGHWLEGYWRPIITMALCDFLGDNPAFTEQRGVWLTEICESAESSLLLGDCLYNLALLKHSNGVNGAAELLCRAADVAIEISYPDLLLATAETLARMGETSLELSLVQGWYSWLSEIDVLTAVELERANAAFSHLFYLCGLSGTADPVSETSDGKFEHKYFYVFKMPWSFSGESNQSLVRKISEVKEGTIEHAEILAELARRGLREVSEARAASESTRVAIRRQTAFEGILGWMRLAQIWGPEDHRNDPVRDFAFTAEIAREALAGVSGTELSIVFEVSLKILLARSLRYSQAGNRDENFTEAKESYLKISEMPTATNADRGNALFNVAELVMDWANAPLNERLQWSIDTAKRAIEITDDVPLANRYKSILLNWLAISADKGNEEALEEAQALMSKMDFDVLPKSHWGTVFLHFGNVQASVARRKGPKDEAEVWQKVIREHGEHFSPSQFSSAHHNLGAALRRAGQFGDARVSLEKASVVRSTGTDPRHYYETELELALLETERLPNGVLLERPALERALDHYRSARNAAQRLGPSEELVQVALFQGRFLGQLDNNPWVGEMSDEVWEIVDESLPFIILNTDLREQVAWMILGLGIRVVIAHAARTRHLKRHGFRLGGREAQQVLKWWIRSQHAYLRPIEARLLPSQLAGLPLAAEWGEAVDSENSLRLAELLPALRAVDPSFLDDDVQNERIWRWLEMQPGAVAIHLTLATPESIALVLSIEDDERTIEVFGLDTTRENLERTSQPTAVQIQRICQRILAELPETPSAVLWQPGPTMRYIPTREVWGKLPVAVASSLVNTLPKNEEQARQGVLIVLADPGQGREHAELDEFGLDAIRAIEPLANKFGPVRILASRGATFGRALHDIDRVLPEPASAENVLKHARTSEFVIFIAHGDVPNPDDAALVCIGEDGECEPLDVKRLQQSRRAFAGSKLILLSCETGRTTDSLAREGGIAGVLIAAGAEFVVAPLAPVYIGVATRVCVDVLSGLLKGIPPWRVLPNGDPIEAGGPTLGPVRSSKAKAAEEAQHYSSYVVWVA</sequence>
<dbReference type="KEGG" id="bbae:FRD01_22520"/>
<dbReference type="RefSeq" id="WP_146963214.1">
    <property type="nucleotide sequence ID" value="NZ_CP042467.1"/>
</dbReference>
<name>A0A5B8Y2N4_9DELT</name>
<dbReference type="InterPro" id="IPR011990">
    <property type="entry name" value="TPR-like_helical_dom_sf"/>
</dbReference>
<evidence type="ECO:0000313" key="2">
    <source>
        <dbReference type="Proteomes" id="UP000321595"/>
    </source>
</evidence>
<evidence type="ECO:0000313" key="1">
    <source>
        <dbReference type="EMBL" id="QED29959.1"/>
    </source>
</evidence>